<evidence type="ECO:0000313" key="8">
    <source>
        <dbReference type="Proteomes" id="UP000231152"/>
    </source>
</evidence>
<dbReference type="Gene3D" id="3.40.50.720">
    <property type="entry name" value="NAD(P)-binding Rossmann-like Domain"/>
    <property type="match status" value="2"/>
</dbReference>
<evidence type="ECO:0000256" key="2">
    <source>
        <dbReference type="ARBA" id="ARBA00023002"/>
    </source>
</evidence>
<dbReference type="Pfam" id="PF00389">
    <property type="entry name" value="2-Hacid_dh"/>
    <property type="match status" value="1"/>
</dbReference>
<dbReference type="SUPFAM" id="SSF52283">
    <property type="entry name" value="Formate/glycerate dehydrogenase catalytic domain-like"/>
    <property type="match status" value="1"/>
</dbReference>
<dbReference type="InterPro" id="IPR029752">
    <property type="entry name" value="D-isomer_DH_CS1"/>
</dbReference>
<dbReference type="InterPro" id="IPR029753">
    <property type="entry name" value="D-isomer_DH_CS"/>
</dbReference>
<dbReference type="PANTHER" id="PTHR43026:SF1">
    <property type="entry name" value="2-HYDROXYACID DEHYDROGENASE HOMOLOG 1-RELATED"/>
    <property type="match status" value="1"/>
</dbReference>
<dbReference type="PROSITE" id="PS00065">
    <property type="entry name" value="D_2_HYDROXYACID_DH_1"/>
    <property type="match status" value="1"/>
</dbReference>
<dbReference type="GO" id="GO:0051287">
    <property type="term" value="F:NAD binding"/>
    <property type="evidence" value="ECO:0007669"/>
    <property type="project" value="InterPro"/>
</dbReference>
<dbReference type="Pfam" id="PF02826">
    <property type="entry name" value="2-Hacid_dh_C"/>
    <property type="match status" value="1"/>
</dbReference>
<evidence type="ECO:0000313" key="7">
    <source>
        <dbReference type="EMBL" id="PJE75663.1"/>
    </source>
</evidence>
<evidence type="ECO:0000259" key="6">
    <source>
        <dbReference type="Pfam" id="PF02826"/>
    </source>
</evidence>
<name>A0A2M8LE05_9BACT</name>
<dbReference type="EMBL" id="PFET01000012">
    <property type="protein sequence ID" value="PJE75663.1"/>
    <property type="molecule type" value="Genomic_DNA"/>
</dbReference>
<evidence type="ECO:0000259" key="5">
    <source>
        <dbReference type="Pfam" id="PF00389"/>
    </source>
</evidence>
<accession>A0A2M8LE05</accession>
<dbReference type="PROSITE" id="PS00670">
    <property type="entry name" value="D_2_HYDROXYACID_DH_2"/>
    <property type="match status" value="1"/>
</dbReference>
<dbReference type="AlphaFoldDB" id="A0A2M8LE05"/>
<dbReference type="SUPFAM" id="SSF51735">
    <property type="entry name" value="NAD(P)-binding Rossmann-fold domains"/>
    <property type="match status" value="1"/>
</dbReference>
<dbReference type="InterPro" id="IPR006140">
    <property type="entry name" value="D-isomer_DH_NAD-bd"/>
</dbReference>
<keyword evidence="3" id="KW-0520">NAD</keyword>
<comment type="caution">
    <text evidence="7">The sequence shown here is derived from an EMBL/GenBank/DDBJ whole genome shotgun (WGS) entry which is preliminary data.</text>
</comment>
<dbReference type="GO" id="GO:0008720">
    <property type="term" value="F:D-lactate dehydrogenase (NAD+) activity"/>
    <property type="evidence" value="ECO:0007669"/>
    <property type="project" value="TreeGrafter"/>
</dbReference>
<gene>
    <name evidence="7" type="ORF">COV04_03630</name>
</gene>
<evidence type="ECO:0000256" key="1">
    <source>
        <dbReference type="ARBA" id="ARBA00005854"/>
    </source>
</evidence>
<dbReference type="InterPro" id="IPR036291">
    <property type="entry name" value="NAD(P)-bd_dom_sf"/>
</dbReference>
<feature type="domain" description="D-isomer specific 2-hydroxyacid dehydrogenase NAD-binding" evidence="6">
    <location>
        <begin position="108"/>
        <end position="305"/>
    </location>
</feature>
<reference evidence="7 8" key="1">
    <citation type="submission" date="2017-09" db="EMBL/GenBank/DDBJ databases">
        <title>Depth-based differentiation of microbial function through sediment-hosted aquifers and enrichment of novel symbionts in the deep terrestrial subsurface.</title>
        <authorList>
            <person name="Probst A.J."/>
            <person name="Ladd B."/>
            <person name="Jarett J.K."/>
            <person name="Geller-Mcgrath D.E."/>
            <person name="Sieber C.M."/>
            <person name="Emerson J.B."/>
            <person name="Anantharaman K."/>
            <person name="Thomas B.C."/>
            <person name="Malmstrom R."/>
            <person name="Stieglmeier M."/>
            <person name="Klingl A."/>
            <person name="Woyke T."/>
            <person name="Ryan C.M."/>
            <person name="Banfield J.F."/>
        </authorList>
    </citation>
    <scope>NUCLEOTIDE SEQUENCE [LARGE SCALE GENOMIC DNA]</scope>
    <source>
        <strain evidence="7">CG10_big_fil_rev_8_21_14_0_10_48_11</strain>
    </source>
</reference>
<dbReference type="PANTHER" id="PTHR43026">
    <property type="entry name" value="2-HYDROXYACID DEHYDROGENASE HOMOLOG 1-RELATED"/>
    <property type="match status" value="1"/>
</dbReference>
<comment type="similarity">
    <text evidence="1 4">Belongs to the D-isomer specific 2-hydroxyacid dehydrogenase family.</text>
</comment>
<protein>
    <submittedName>
        <fullName evidence="7">Hydroxyacid dehydrogenase</fullName>
    </submittedName>
</protein>
<evidence type="ECO:0000256" key="4">
    <source>
        <dbReference type="RuleBase" id="RU003719"/>
    </source>
</evidence>
<dbReference type="InterPro" id="IPR006139">
    <property type="entry name" value="D-isomer_2_OHA_DH_cat_dom"/>
</dbReference>
<evidence type="ECO:0000256" key="3">
    <source>
        <dbReference type="ARBA" id="ARBA00023027"/>
    </source>
</evidence>
<sequence>MAHTVGFIDLEGWEEERIRKEFPDEELFLAKKSLAEISDEDKAKLEVLSVFVSSKVTKEELLKMPALKFISTRSTGFDHLALAACKERGIIVSYVPGYGDHTVAEYAFGLLLSLTRKVYTALDRIKESGPFSPEELRGTDLSGKTIGIIGTGRIGMVSVNIALGFDMRVLAYDPYPKEETAAELGYRYVSLDELLANSDVVTLHAPYSEATHHLLNAKNLKQIKRGVFIVNTARGGLIETDALVTALQDGTVAGAALDVLEGEGEIGDETALLRHADADPEAVKLALENRVLITMPNVLVSPHNAFNSQEAMERIMDVTYGNLRAFLAGKPEHVVPQQ</sequence>
<dbReference type="Proteomes" id="UP000231152">
    <property type="component" value="Unassembled WGS sequence"/>
</dbReference>
<keyword evidence="2 4" id="KW-0560">Oxidoreductase</keyword>
<proteinExistence type="inferred from homology"/>
<organism evidence="7 8">
    <name type="scientific">Candidatus Uhrbacteria bacterium CG10_big_fil_rev_8_21_14_0_10_48_11</name>
    <dbReference type="NCBI Taxonomy" id="1975037"/>
    <lineage>
        <taxon>Bacteria</taxon>
        <taxon>Candidatus Uhriibacteriota</taxon>
    </lineage>
</organism>
<dbReference type="InterPro" id="IPR058205">
    <property type="entry name" value="D-LDH-like"/>
</dbReference>
<feature type="domain" description="D-isomer specific 2-hydroxyacid dehydrogenase catalytic" evidence="5">
    <location>
        <begin position="32"/>
        <end position="335"/>
    </location>
</feature>